<dbReference type="Proteomes" id="UP000591131">
    <property type="component" value="Unassembled WGS sequence"/>
</dbReference>
<feature type="signal peptide" evidence="2">
    <location>
        <begin position="1"/>
        <end position="21"/>
    </location>
</feature>
<evidence type="ECO:0000256" key="1">
    <source>
        <dbReference type="SAM" id="MobiDB-lite"/>
    </source>
</evidence>
<evidence type="ECO:0000313" key="4">
    <source>
        <dbReference type="Proteomes" id="UP000591131"/>
    </source>
</evidence>
<feature type="chain" id="PRO_5029522473" evidence="2">
    <location>
        <begin position="22"/>
        <end position="334"/>
    </location>
</feature>
<reference evidence="3 4" key="1">
    <citation type="submission" date="2020-04" db="EMBL/GenBank/DDBJ databases">
        <title>Perkinsus chesapeaki whole genome sequence.</title>
        <authorList>
            <person name="Bogema D.R."/>
        </authorList>
    </citation>
    <scope>NUCLEOTIDE SEQUENCE [LARGE SCALE GENOMIC DNA]</scope>
    <source>
        <strain evidence="3">ATCC PRA-425</strain>
    </source>
</reference>
<name>A0A7J6KS80_PERCH</name>
<accession>A0A7J6KS80</accession>
<keyword evidence="2" id="KW-0732">Signal</keyword>
<keyword evidence="4" id="KW-1185">Reference proteome</keyword>
<evidence type="ECO:0000313" key="3">
    <source>
        <dbReference type="EMBL" id="KAF4649346.1"/>
    </source>
</evidence>
<dbReference type="AlphaFoldDB" id="A0A7J6KS80"/>
<gene>
    <name evidence="3" type="ORF">FOL47_002169</name>
</gene>
<evidence type="ECO:0000256" key="2">
    <source>
        <dbReference type="SAM" id="SignalP"/>
    </source>
</evidence>
<protein>
    <submittedName>
        <fullName evidence="3">Uncharacterized protein</fullName>
    </submittedName>
</protein>
<dbReference type="OrthoDB" id="442932at2759"/>
<feature type="compositionally biased region" description="Gly residues" evidence="1">
    <location>
        <begin position="42"/>
        <end position="51"/>
    </location>
</feature>
<feature type="region of interest" description="Disordered" evidence="1">
    <location>
        <begin position="31"/>
        <end position="52"/>
    </location>
</feature>
<sequence length="334" mass="36250">MVAYSALIRTLVPLLVGLAWAEEAAEHNRVVFDENNDEVSPGGDGGGGPPMGGIPFNVDFGPGMGSGMIIPLGGFFFSPLDEVYDSIDDVHELAGGDLDKAVVTQPQQPKRLRRGVVPVMDVFNGILGQMLNQMLAGSIGGIQGESSFSMNTSTNEVTITGQLPKQTLRTDLGEEDNVRQTDGPLVTEMQRYYPMTEDCLLDQTKVVYDQNSGKLRITIPRNPDMVAAKGDSPKDPKGDAEAIKKQLDEESQRDGIKVRFGDDDTITVIVPMALGRVKKFDSNRVELEGGKIVTVPVEVDTLVDEGESPHHDAREYTFTTSEVSKNIPITNDEL</sequence>
<comment type="caution">
    <text evidence="3">The sequence shown here is derived from an EMBL/GenBank/DDBJ whole genome shotgun (WGS) entry which is preliminary data.</text>
</comment>
<dbReference type="EMBL" id="JAAPAO010001571">
    <property type="protein sequence ID" value="KAF4649346.1"/>
    <property type="molecule type" value="Genomic_DNA"/>
</dbReference>
<organism evidence="3 4">
    <name type="scientific">Perkinsus chesapeaki</name>
    <name type="common">Clam parasite</name>
    <name type="synonym">Perkinsus andrewsi</name>
    <dbReference type="NCBI Taxonomy" id="330153"/>
    <lineage>
        <taxon>Eukaryota</taxon>
        <taxon>Sar</taxon>
        <taxon>Alveolata</taxon>
        <taxon>Perkinsozoa</taxon>
        <taxon>Perkinsea</taxon>
        <taxon>Perkinsida</taxon>
        <taxon>Perkinsidae</taxon>
        <taxon>Perkinsus</taxon>
    </lineage>
</organism>
<proteinExistence type="predicted"/>